<evidence type="ECO:0000259" key="6">
    <source>
        <dbReference type="SMART" id="SM01328"/>
    </source>
</evidence>
<proteinExistence type="predicted"/>
<feature type="transmembrane region" description="Helical" evidence="5">
    <location>
        <begin position="200"/>
        <end position="222"/>
    </location>
</feature>
<reference evidence="8" key="1">
    <citation type="submission" date="2015-02" db="EMBL/GenBank/DDBJ databases">
        <title>Genome sequencing for Strongylocentrotus purpuratus.</title>
        <authorList>
            <person name="Murali S."/>
            <person name="Liu Y."/>
            <person name="Vee V."/>
            <person name="English A."/>
            <person name="Wang M."/>
            <person name="Skinner E."/>
            <person name="Han Y."/>
            <person name="Muzny D.M."/>
            <person name="Worley K.C."/>
            <person name="Gibbs R.A."/>
        </authorList>
    </citation>
    <scope>NUCLEOTIDE SEQUENCE</scope>
</reference>
<keyword evidence="5" id="KW-1133">Transmembrane helix</keyword>
<evidence type="ECO:0000313" key="8">
    <source>
        <dbReference type="Proteomes" id="UP000007110"/>
    </source>
</evidence>
<feature type="compositionally biased region" description="Gly residues" evidence="4">
    <location>
        <begin position="182"/>
        <end position="192"/>
    </location>
</feature>
<dbReference type="EnsemblMetazoa" id="XM_030973417">
    <property type="protein sequence ID" value="XP_030829277"/>
    <property type="gene ID" value="LOC100888777"/>
</dbReference>
<accession>A0A7M7N0J7</accession>
<keyword evidence="5" id="KW-0812">Transmembrane</keyword>
<evidence type="ECO:0000256" key="4">
    <source>
        <dbReference type="SAM" id="MobiDB-lite"/>
    </source>
</evidence>
<evidence type="ECO:0000256" key="3">
    <source>
        <dbReference type="ARBA" id="ARBA00022833"/>
    </source>
</evidence>
<protein>
    <recommendedName>
        <fullName evidence="6">3CxxC-type domain-containing protein</fullName>
    </recommendedName>
</protein>
<keyword evidence="5" id="KW-0472">Membrane</keyword>
<feature type="compositionally biased region" description="Polar residues" evidence="4">
    <location>
        <begin position="159"/>
        <end position="170"/>
    </location>
</feature>
<dbReference type="Pfam" id="PF13695">
    <property type="entry name" value="Zn_ribbon_3CxxC"/>
    <property type="match status" value="1"/>
</dbReference>
<dbReference type="KEGG" id="spu:100888777"/>
<dbReference type="GO" id="GO:0008270">
    <property type="term" value="F:zinc ion binding"/>
    <property type="evidence" value="ECO:0007669"/>
    <property type="project" value="UniProtKB-KW"/>
</dbReference>
<keyword evidence="8" id="KW-1185">Reference proteome</keyword>
<feature type="region of interest" description="Disordered" evidence="4">
    <location>
        <begin position="159"/>
        <end position="195"/>
    </location>
</feature>
<dbReference type="Proteomes" id="UP000007110">
    <property type="component" value="Unassembled WGS sequence"/>
</dbReference>
<dbReference type="AlphaFoldDB" id="A0A7M7N0J7"/>
<evidence type="ECO:0000256" key="2">
    <source>
        <dbReference type="ARBA" id="ARBA00022771"/>
    </source>
</evidence>
<dbReference type="RefSeq" id="XP_030829277.1">
    <property type="nucleotide sequence ID" value="XM_030973417.1"/>
</dbReference>
<feature type="domain" description="3CxxC-type" evidence="6">
    <location>
        <begin position="50"/>
        <end position="149"/>
    </location>
</feature>
<name>A0A7M7N0J7_STRPU</name>
<keyword evidence="2" id="KW-0863">Zinc-finger</keyword>
<dbReference type="InParanoid" id="A0A7M7N0J7"/>
<dbReference type="OMA" id="CERCEWG"/>
<evidence type="ECO:0000256" key="5">
    <source>
        <dbReference type="SAM" id="Phobius"/>
    </source>
</evidence>
<evidence type="ECO:0000256" key="1">
    <source>
        <dbReference type="ARBA" id="ARBA00022723"/>
    </source>
</evidence>
<keyword evidence="1" id="KW-0479">Metal-binding</keyword>
<dbReference type="InterPro" id="IPR027377">
    <property type="entry name" value="ZAR1/RTP1-5-like_Znf-3CxxC"/>
</dbReference>
<dbReference type="OrthoDB" id="8121437at2759"/>
<feature type="compositionally biased region" description="Low complexity" evidence="4">
    <location>
        <begin position="171"/>
        <end position="181"/>
    </location>
</feature>
<dbReference type="SMART" id="SM01328">
    <property type="entry name" value="zf-3CxxC"/>
    <property type="match status" value="1"/>
</dbReference>
<dbReference type="GeneID" id="100888777"/>
<keyword evidence="3" id="KW-0862">Zinc</keyword>
<evidence type="ECO:0000313" key="7">
    <source>
        <dbReference type="EnsemblMetazoa" id="XP_030829277"/>
    </source>
</evidence>
<organism evidence="7 8">
    <name type="scientific">Strongylocentrotus purpuratus</name>
    <name type="common">Purple sea urchin</name>
    <dbReference type="NCBI Taxonomy" id="7668"/>
    <lineage>
        <taxon>Eukaryota</taxon>
        <taxon>Metazoa</taxon>
        <taxon>Echinodermata</taxon>
        <taxon>Eleutherozoa</taxon>
        <taxon>Echinozoa</taxon>
        <taxon>Echinoidea</taxon>
        <taxon>Euechinoidea</taxon>
        <taxon>Echinacea</taxon>
        <taxon>Camarodonta</taxon>
        <taxon>Echinidea</taxon>
        <taxon>Strongylocentrotidae</taxon>
        <taxon>Strongylocentrotus</taxon>
    </lineage>
</organism>
<reference evidence="7" key="2">
    <citation type="submission" date="2021-01" db="UniProtKB">
        <authorList>
            <consortium name="EnsemblMetazoa"/>
        </authorList>
    </citation>
    <scope>IDENTIFICATION</scope>
</reference>
<sequence>MGASQSATLVQDNGRAASEDTHQAILRQEMSRRSIHSAHISSRFTSRTMRGYGIARCRMCSRRWTSHQASAKIDLNNLTVKVWRQKCQNCDQLVEMTFKEDEYKRMVNNMLDRLERQMRGETLSNHDDATRGGHGPPHRKELCEGCDWGSGDCRVTSQTNRGFSGQSSVRSYSGDNSNYRGGSSGGGGGNGDGDSDTGRIVVGSIALGVGLLAVGGALAYAFSSYNEKEEQKKREGKK</sequence>